<dbReference type="EC" id="5.4.99.12" evidence="4"/>
<dbReference type="PANTHER" id="PTHR11142">
    <property type="entry name" value="PSEUDOURIDYLATE SYNTHASE"/>
    <property type="match status" value="1"/>
</dbReference>
<dbReference type="InterPro" id="IPR020094">
    <property type="entry name" value="TruA/RsuA/RluB/E/F_N"/>
</dbReference>
<dbReference type="PATRIC" id="fig|1835721.3.peg.155"/>
<evidence type="ECO:0000256" key="7">
    <source>
        <dbReference type="RuleBase" id="RU003792"/>
    </source>
</evidence>
<dbReference type="OrthoDB" id="9811823at2"/>
<evidence type="ECO:0000313" key="10">
    <source>
        <dbReference type="Proteomes" id="UP000092809"/>
    </source>
</evidence>
<dbReference type="RefSeq" id="WP_083172406.1">
    <property type="nucleotide sequence ID" value="NZ_LT594522.1"/>
</dbReference>
<comment type="subunit">
    <text evidence="4">Homodimer.</text>
</comment>
<dbReference type="InterPro" id="IPR020103">
    <property type="entry name" value="PsdUridine_synth_cat_dom_sf"/>
</dbReference>
<accession>A0A1C3L425</accession>
<dbReference type="Pfam" id="PF01416">
    <property type="entry name" value="PseudoU_synth_1"/>
    <property type="match status" value="2"/>
</dbReference>
<feature type="binding site" evidence="4 6">
    <location>
        <position position="109"/>
    </location>
    <ligand>
        <name>substrate</name>
    </ligand>
</feature>
<dbReference type="InterPro" id="IPR001406">
    <property type="entry name" value="PsdUridine_synth_TruA"/>
</dbReference>
<keyword evidence="10" id="KW-1185">Reference proteome</keyword>
<evidence type="ECO:0000256" key="6">
    <source>
        <dbReference type="PIRSR" id="PIRSR001430-2"/>
    </source>
</evidence>
<dbReference type="NCBIfam" id="TIGR00071">
    <property type="entry name" value="hisT_truA"/>
    <property type="match status" value="1"/>
</dbReference>
<evidence type="ECO:0000256" key="4">
    <source>
        <dbReference type="HAMAP-Rule" id="MF_00171"/>
    </source>
</evidence>
<dbReference type="PANTHER" id="PTHR11142:SF0">
    <property type="entry name" value="TRNA PSEUDOURIDINE SYNTHASE-LIKE 1"/>
    <property type="match status" value="1"/>
</dbReference>
<comment type="catalytic activity">
    <reaction evidence="4 7">
        <text>uridine(38/39/40) in tRNA = pseudouridine(38/39/40) in tRNA</text>
        <dbReference type="Rhea" id="RHEA:22376"/>
        <dbReference type="Rhea" id="RHEA-COMP:10085"/>
        <dbReference type="Rhea" id="RHEA-COMP:10087"/>
        <dbReference type="ChEBI" id="CHEBI:65314"/>
        <dbReference type="ChEBI" id="CHEBI:65315"/>
        <dbReference type="EC" id="5.4.99.12"/>
    </reaction>
</comment>
<dbReference type="Gene3D" id="3.30.70.580">
    <property type="entry name" value="Pseudouridine synthase I, catalytic domain, N-terminal subdomain"/>
    <property type="match status" value="1"/>
</dbReference>
<keyword evidence="2 4" id="KW-0819">tRNA processing</keyword>
<name>A0A1C3L425_9ENTR</name>
<dbReference type="STRING" id="1835721.TRABTM_A_01700"/>
<dbReference type="AlphaFoldDB" id="A0A1C3L425"/>
<dbReference type="InterPro" id="IPR020097">
    <property type="entry name" value="PsdUridine_synth_TruA_a/b_dom"/>
</dbReference>
<comment type="caution">
    <text evidence="4">Lacks conserved residue(s) required for the propagation of feature annotation.</text>
</comment>
<organism evidence="9 10">
    <name type="scientific">secondary endosymbiont of Trabutina mannipara</name>
    <dbReference type="NCBI Taxonomy" id="1835721"/>
    <lineage>
        <taxon>Bacteria</taxon>
        <taxon>Pseudomonadati</taxon>
        <taxon>Pseudomonadota</taxon>
        <taxon>Gammaproteobacteria</taxon>
        <taxon>Enterobacterales</taxon>
        <taxon>Enterobacteriaceae</taxon>
    </lineage>
</organism>
<dbReference type="Proteomes" id="UP000092809">
    <property type="component" value="Chromosome I"/>
</dbReference>
<feature type="domain" description="Pseudouridine synthase I TruA alpha/beta" evidence="8">
    <location>
        <begin position="8"/>
        <end position="102"/>
    </location>
</feature>
<feature type="domain" description="Pseudouridine synthase I TruA alpha/beta" evidence="8">
    <location>
        <begin position="144"/>
        <end position="244"/>
    </location>
</feature>
<comment type="similarity">
    <text evidence="1 4 7">Belongs to the tRNA pseudouridine synthase TruA family.</text>
</comment>
<dbReference type="SUPFAM" id="SSF55120">
    <property type="entry name" value="Pseudouridine synthase"/>
    <property type="match status" value="1"/>
</dbReference>
<dbReference type="Gene3D" id="3.30.70.660">
    <property type="entry name" value="Pseudouridine synthase I, catalytic domain, C-terminal subdomain"/>
    <property type="match status" value="1"/>
</dbReference>
<keyword evidence="3 4" id="KW-0413">Isomerase</keyword>
<dbReference type="EMBL" id="LT594522">
    <property type="protein sequence ID" value="SBT82021.1"/>
    <property type="molecule type" value="Genomic_DNA"/>
</dbReference>
<dbReference type="PIRSF" id="PIRSF001430">
    <property type="entry name" value="tRNA_psdUrid_synth"/>
    <property type="match status" value="1"/>
</dbReference>
<evidence type="ECO:0000256" key="2">
    <source>
        <dbReference type="ARBA" id="ARBA00022694"/>
    </source>
</evidence>
<gene>
    <name evidence="4 9" type="primary">truA</name>
    <name evidence="9" type="ORF">TRABTM_A_01700</name>
</gene>
<feature type="active site" description="Nucleophile" evidence="4 5">
    <location>
        <position position="51"/>
    </location>
</feature>
<dbReference type="KEGG" id="senm:TRABTM_A_01700"/>
<sequence>MKLVLGIEYNGSAYYGWQRQKKVHNVQTCLERAISNVANELVTVYCAGRTDTGVHATGQVVHFETKVCRSDAAWTFGVNANLPDDIAVRWVTQVADNFHARFSATSRRYRYIIYNYRLRTALLARRITCYYHHLDAPSMARAGQFLIGEHDFTSFSTKECQSRSSWRNVHHLYVNRYGQYIIFDIKANAFLHHMVRNIVGSLLEVGCGKKHESWISELITCRDKTQAGATSKAEGLYLIEVDYPSHFNLPKSSDGPLFF</sequence>
<dbReference type="InterPro" id="IPR020095">
    <property type="entry name" value="PsdUridine_synth_TruA_C"/>
</dbReference>
<evidence type="ECO:0000259" key="8">
    <source>
        <dbReference type="Pfam" id="PF01416"/>
    </source>
</evidence>
<dbReference type="GO" id="GO:0003723">
    <property type="term" value="F:RNA binding"/>
    <property type="evidence" value="ECO:0007669"/>
    <property type="project" value="InterPro"/>
</dbReference>
<comment type="function">
    <text evidence="4">Formation of pseudouridine at positions 38, 39 and 40 in the anticodon stem and loop of transfer RNAs.</text>
</comment>
<dbReference type="GO" id="GO:0031119">
    <property type="term" value="P:tRNA pseudouridine synthesis"/>
    <property type="evidence" value="ECO:0007669"/>
    <property type="project" value="UniProtKB-UniRule"/>
</dbReference>
<evidence type="ECO:0000313" key="9">
    <source>
        <dbReference type="EMBL" id="SBT82021.1"/>
    </source>
</evidence>
<dbReference type="GO" id="GO:0160147">
    <property type="term" value="F:tRNA pseudouridine(38-40) synthase activity"/>
    <property type="evidence" value="ECO:0007669"/>
    <property type="project" value="UniProtKB-EC"/>
</dbReference>
<evidence type="ECO:0000256" key="3">
    <source>
        <dbReference type="ARBA" id="ARBA00023235"/>
    </source>
</evidence>
<protein>
    <recommendedName>
        <fullName evidence="4">tRNA pseudouridine synthase A</fullName>
        <ecNumber evidence="4">5.4.99.12</ecNumber>
    </recommendedName>
    <alternativeName>
        <fullName evidence="4">tRNA pseudouridine(38-40) synthase</fullName>
    </alternativeName>
    <alternativeName>
        <fullName evidence="4">tRNA pseudouridylate synthase I</fullName>
    </alternativeName>
    <alternativeName>
        <fullName evidence="4">tRNA-uridine isomerase I</fullName>
    </alternativeName>
</protein>
<proteinExistence type="inferred from homology"/>
<dbReference type="FunFam" id="3.30.70.580:FF:000001">
    <property type="entry name" value="tRNA pseudouridine synthase A"/>
    <property type="match status" value="1"/>
</dbReference>
<dbReference type="HAMAP" id="MF_00171">
    <property type="entry name" value="TruA"/>
    <property type="match status" value="1"/>
</dbReference>
<evidence type="ECO:0000256" key="5">
    <source>
        <dbReference type="PIRSR" id="PIRSR001430-1"/>
    </source>
</evidence>
<evidence type="ECO:0000256" key="1">
    <source>
        <dbReference type="ARBA" id="ARBA00009375"/>
    </source>
</evidence>
<dbReference type="CDD" id="cd02570">
    <property type="entry name" value="PseudoU_synth_EcTruA"/>
    <property type="match status" value="1"/>
</dbReference>
<reference evidence="10" key="1">
    <citation type="submission" date="2016-06" db="EMBL/GenBank/DDBJ databases">
        <authorList>
            <person name="Szabo Gitta"/>
        </authorList>
    </citation>
    <scope>NUCLEOTIDE SEQUENCE [LARGE SCALE GENOMIC DNA]</scope>
</reference>